<organism evidence="12 13">
    <name type="scientific">Micavibrio aeruginosavorus</name>
    <dbReference type="NCBI Taxonomy" id="349221"/>
    <lineage>
        <taxon>Bacteria</taxon>
        <taxon>Pseudomonadati</taxon>
        <taxon>Bdellovibrionota</taxon>
        <taxon>Bdellovibrionia</taxon>
        <taxon>Bdellovibrionales</taxon>
        <taxon>Pseudobdellovibrionaceae</taxon>
        <taxon>Micavibrio</taxon>
    </lineage>
</organism>
<evidence type="ECO:0000256" key="2">
    <source>
        <dbReference type="ARBA" id="ARBA00005752"/>
    </source>
</evidence>
<keyword evidence="8" id="KW-0061">Asparagine biosynthesis</keyword>
<evidence type="ECO:0000256" key="6">
    <source>
        <dbReference type="ARBA" id="ARBA00022962"/>
    </source>
</evidence>
<evidence type="ECO:0000256" key="10">
    <source>
        <dbReference type="PIRSR" id="PIRSR001589-3"/>
    </source>
</evidence>
<keyword evidence="8" id="KW-0028">Amino-acid biosynthesis</keyword>
<evidence type="ECO:0000256" key="5">
    <source>
        <dbReference type="ARBA" id="ARBA00022840"/>
    </source>
</evidence>
<comment type="catalytic activity">
    <reaction evidence="7">
        <text>L-aspartate + L-glutamine + ATP + H2O = L-asparagine + L-glutamate + AMP + diphosphate + H(+)</text>
        <dbReference type="Rhea" id="RHEA:12228"/>
        <dbReference type="ChEBI" id="CHEBI:15377"/>
        <dbReference type="ChEBI" id="CHEBI:15378"/>
        <dbReference type="ChEBI" id="CHEBI:29985"/>
        <dbReference type="ChEBI" id="CHEBI:29991"/>
        <dbReference type="ChEBI" id="CHEBI:30616"/>
        <dbReference type="ChEBI" id="CHEBI:33019"/>
        <dbReference type="ChEBI" id="CHEBI:58048"/>
        <dbReference type="ChEBI" id="CHEBI:58359"/>
        <dbReference type="ChEBI" id="CHEBI:456215"/>
        <dbReference type="EC" id="6.3.5.4"/>
    </reaction>
</comment>
<dbReference type="GO" id="GO:0006529">
    <property type="term" value="P:asparagine biosynthetic process"/>
    <property type="evidence" value="ECO:0007669"/>
    <property type="project" value="UniProtKB-KW"/>
</dbReference>
<dbReference type="InterPro" id="IPR051786">
    <property type="entry name" value="ASN_synthetase/amidase"/>
</dbReference>
<dbReference type="InterPro" id="IPR014729">
    <property type="entry name" value="Rossmann-like_a/b/a_fold"/>
</dbReference>
<evidence type="ECO:0000256" key="1">
    <source>
        <dbReference type="ARBA" id="ARBA00005187"/>
    </source>
</evidence>
<dbReference type="EMBL" id="QFQB01000047">
    <property type="protein sequence ID" value="PZQ45498.1"/>
    <property type="molecule type" value="Genomic_DNA"/>
</dbReference>
<feature type="site" description="Important for beta-aspartyl-AMP intermediate formation" evidence="10">
    <location>
        <position position="383"/>
    </location>
</feature>
<keyword evidence="5 9" id="KW-0067">ATP-binding</keyword>
<dbReference type="GO" id="GO:0004066">
    <property type="term" value="F:asparagine synthase (glutamine-hydrolyzing) activity"/>
    <property type="evidence" value="ECO:0007669"/>
    <property type="project" value="UniProtKB-EC"/>
</dbReference>
<dbReference type="InterPro" id="IPR001962">
    <property type="entry name" value="Asn_synthase"/>
</dbReference>
<evidence type="ECO:0000256" key="4">
    <source>
        <dbReference type="ARBA" id="ARBA00022741"/>
    </source>
</evidence>
<comment type="pathway">
    <text evidence="1">Amino-acid biosynthesis; L-asparagine biosynthesis; L-asparagine from L-aspartate (L-Gln route): step 1/1.</text>
</comment>
<proteinExistence type="inferred from homology"/>
<dbReference type="GO" id="GO:0005829">
    <property type="term" value="C:cytosol"/>
    <property type="evidence" value="ECO:0007669"/>
    <property type="project" value="TreeGrafter"/>
</dbReference>
<dbReference type="CDD" id="cd00712">
    <property type="entry name" value="AsnB"/>
    <property type="match status" value="1"/>
</dbReference>
<dbReference type="InterPro" id="IPR033738">
    <property type="entry name" value="AsnB_N"/>
</dbReference>
<dbReference type="EC" id="6.3.5.4" evidence="3"/>
<evidence type="ECO:0000256" key="7">
    <source>
        <dbReference type="ARBA" id="ARBA00048741"/>
    </source>
</evidence>
<dbReference type="PROSITE" id="PS51278">
    <property type="entry name" value="GATASE_TYPE_2"/>
    <property type="match status" value="1"/>
</dbReference>
<evidence type="ECO:0000313" key="12">
    <source>
        <dbReference type="EMBL" id="PZQ45498.1"/>
    </source>
</evidence>
<dbReference type="InterPro" id="IPR006426">
    <property type="entry name" value="Asn_synth_AEB"/>
</dbReference>
<dbReference type="Proteomes" id="UP000249417">
    <property type="component" value="Unassembled WGS sequence"/>
</dbReference>
<feature type="active site" description="For GATase activity" evidence="8">
    <location>
        <position position="2"/>
    </location>
</feature>
<dbReference type="Pfam" id="PF13537">
    <property type="entry name" value="GATase_7"/>
    <property type="match status" value="1"/>
</dbReference>
<name>A0A2W5MYP2_9BACT</name>
<evidence type="ECO:0000256" key="3">
    <source>
        <dbReference type="ARBA" id="ARBA00012737"/>
    </source>
</evidence>
<feature type="domain" description="Glutamine amidotransferase type-2" evidence="11">
    <location>
        <begin position="2"/>
        <end position="219"/>
    </location>
</feature>
<evidence type="ECO:0000256" key="8">
    <source>
        <dbReference type="PIRSR" id="PIRSR001589-1"/>
    </source>
</evidence>
<reference evidence="12 13" key="1">
    <citation type="submission" date="2017-08" db="EMBL/GenBank/DDBJ databases">
        <title>Infants hospitalized years apart are colonized by the same room-sourced microbial strains.</title>
        <authorList>
            <person name="Brooks B."/>
            <person name="Olm M.R."/>
            <person name="Firek B.A."/>
            <person name="Baker R."/>
            <person name="Thomas B.C."/>
            <person name="Morowitz M.J."/>
            <person name="Banfield J.F."/>
        </authorList>
    </citation>
    <scope>NUCLEOTIDE SEQUENCE [LARGE SCALE GENOMIC DNA]</scope>
    <source>
        <strain evidence="12">S2_005_002_R2_29</strain>
    </source>
</reference>
<dbReference type="SUPFAM" id="SSF56235">
    <property type="entry name" value="N-terminal nucleophile aminohydrolases (Ntn hydrolases)"/>
    <property type="match status" value="1"/>
</dbReference>
<dbReference type="GO" id="GO:0005524">
    <property type="term" value="F:ATP binding"/>
    <property type="evidence" value="ECO:0007669"/>
    <property type="project" value="UniProtKB-KW"/>
</dbReference>
<gene>
    <name evidence="12" type="primary">asnB</name>
    <name evidence="12" type="ORF">DI551_07205</name>
</gene>
<keyword evidence="6 8" id="KW-0315">Glutamine amidotransferase</keyword>
<dbReference type="AlphaFoldDB" id="A0A2W5MYP2"/>
<comment type="similarity">
    <text evidence="2">Belongs to the asparagine synthetase family.</text>
</comment>
<dbReference type="InterPro" id="IPR029055">
    <property type="entry name" value="Ntn_hydrolases_N"/>
</dbReference>
<dbReference type="Pfam" id="PF00733">
    <property type="entry name" value="Asn_synthase"/>
    <property type="match status" value="1"/>
</dbReference>
<dbReference type="NCBIfam" id="TIGR01536">
    <property type="entry name" value="asn_synth_AEB"/>
    <property type="match status" value="1"/>
</dbReference>
<dbReference type="SUPFAM" id="SSF52402">
    <property type="entry name" value="Adenine nucleotide alpha hydrolases-like"/>
    <property type="match status" value="1"/>
</dbReference>
<dbReference type="PIRSF" id="PIRSF001589">
    <property type="entry name" value="Asn_synthetase_glu-h"/>
    <property type="match status" value="1"/>
</dbReference>
<dbReference type="Gene3D" id="3.60.20.10">
    <property type="entry name" value="Glutamine Phosphoribosylpyrophosphate, subunit 1, domain 1"/>
    <property type="match status" value="1"/>
</dbReference>
<accession>A0A2W5MYP2</accession>
<comment type="caution">
    <text evidence="12">The sequence shown here is derived from an EMBL/GenBank/DDBJ whole genome shotgun (WGS) entry which is preliminary data.</text>
</comment>
<feature type="binding site" evidence="9">
    <location>
        <position position="308"/>
    </location>
    <ligand>
        <name>ATP</name>
        <dbReference type="ChEBI" id="CHEBI:30616"/>
    </ligand>
</feature>
<keyword evidence="4 9" id="KW-0547">Nucleotide-binding</keyword>
<dbReference type="InterPro" id="IPR017932">
    <property type="entry name" value="GATase_2_dom"/>
</dbReference>
<evidence type="ECO:0000259" key="11">
    <source>
        <dbReference type="PROSITE" id="PS51278"/>
    </source>
</evidence>
<sequence length="648" mass="73188">MCGIAGFYSPKRGADRRDLHAIGTAMHLSIAHRGPDSADTWQDPDMPLVLSQRRLAIIDLTPDGAQPMPSHSGRYMIVYNGEIYNYLEIDADLRSKGHSFKGRSDTEVLLTAIEEYGLNAALQKINGMFAIVLWDRLEKKLHFIRDRFGKKPLYVGWGGKSLIFGSELKAFHAHPDFKPELDRNVLSLYMRFGYVCAPHAIYKNVWQLLPAGRLSLDLSALQAGEDLSRRMELYWSLPLIVEDARAHLINDDENTMIETFEEMLSLAVKQRMISDVPLGAFLSGGIDSSIVTALMQSHSSRPVKTYSIGFESDAYDESKAAAKVAAHLGTDHHAFTVTSQDALNVIPMLPDMYDEPFADASQIPTHLISKLARKHVTVALTGDGGDEILGGYQRHTHIPALWNKISWMPNAVRQMAGKMAMSVPQGAYDSMRPSYPQFGRRVHRMAQAMTASDEKTLYAALIQAWPESDGVVKGAHMPKIPLDDPAMWPQGLSLSEKMIYADTLCYRPDDLMVKTDRAAMSVALEARAPLMDYKLCEYSWRLSHEMKIRGLEGKWLLRRILEKHVPRELFERPKSGFGVPLQQWLRGPLKNWGDDLLSRDRLQRQNILDTDLVATRWQDFQKGRGGHANASDLWTALMFQSWHARWME</sequence>
<feature type="binding site" evidence="9">
    <location>
        <position position="105"/>
    </location>
    <ligand>
        <name>L-glutamine</name>
        <dbReference type="ChEBI" id="CHEBI:58359"/>
    </ligand>
</feature>
<evidence type="ECO:0000256" key="9">
    <source>
        <dbReference type="PIRSR" id="PIRSR001589-2"/>
    </source>
</evidence>
<dbReference type="PANTHER" id="PTHR43284">
    <property type="entry name" value="ASPARAGINE SYNTHETASE (GLUTAMINE-HYDROLYZING)"/>
    <property type="match status" value="1"/>
</dbReference>
<evidence type="ECO:0000313" key="13">
    <source>
        <dbReference type="Proteomes" id="UP000249417"/>
    </source>
</evidence>
<dbReference type="CDD" id="cd01991">
    <property type="entry name" value="Asn_synthase_B_C"/>
    <property type="match status" value="1"/>
</dbReference>
<protein>
    <recommendedName>
        <fullName evidence="3">asparagine synthase (glutamine-hydrolyzing)</fullName>
        <ecNumber evidence="3">6.3.5.4</ecNumber>
    </recommendedName>
</protein>
<dbReference type="PANTHER" id="PTHR43284:SF1">
    <property type="entry name" value="ASPARAGINE SYNTHETASE"/>
    <property type="match status" value="1"/>
</dbReference>
<dbReference type="Gene3D" id="3.40.50.620">
    <property type="entry name" value="HUPs"/>
    <property type="match status" value="2"/>
</dbReference>